<name>A0A1H3VRV1_9RHOB</name>
<evidence type="ECO:0000313" key="1">
    <source>
        <dbReference type="EMBL" id="SDZ76974.1"/>
    </source>
</evidence>
<dbReference type="RefSeq" id="WP_139283948.1">
    <property type="nucleotide sequence ID" value="NZ_FNQM01000001.1"/>
</dbReference>
<protein>
    <submittedName>
        <fullName evidence="1">Uncharacterized protein</fullName>
    </submittedName>
</protein>
<gene>
    <name evidence="1" type="ORF">SAMN05444370_101259</name>
</gene>
<reference evidence="1 2" key="1">
    <citation type="submission" date="2016-10" db="EMBL/GenBank/DDBJ databases">
        <authorList>
            <person name="de Groot N.N."/>
        </authorList>
    </citation>
    <scope>NUCLEOTIDE SEQUENCE [LARGE SCALE GENOMIC DNA]</scope>
    <source>
        <strain evidence="1 2">DSM 15345</strain>
    </source>
</reference>
<proteinExistence type="predicted"/>
<dbReference type="STRING" id="89524.SAMN05444370_101259"/>
<sequence length="65" mass="7247">MAPDTRFPDRIKGRGALRALIEQRRISRAYGRRRVVTVLAGGSQGDVAISAMIDADHQIEDRRAE</sequence>
<keyword evidence="2" id="KW-1185">Reference proteome</keyword>
<evidence type="ECO:0000313" key="2">
    <source>
        <dbReference type="Proteomes" id="UP000198703"/>
    </source>
</evidence>
<accession>A0A1H3VRV1</accession>
<organism evidence="1 2">
    <name type="scientific">Rubrimonas cliftonensis</name>
    <dbReference type="NCBI Taxonomy" id="89524"/>
    <lineage>
        <taxon>Bacteria</taxon>
        <taxon>Pseudomonadati</taxon>
        <taxon>Pseudomonadota</taxon>
        <taxon>Alphaproteobacteria</taxon>
        <taxon>Rhodobacterales</taxon>
        <taxon>Paracoccaceae</taxon>
        <taxon>Rubrimonas</taxon>
    </lineage>
</organism>
<dbReference type="Proteomes" id="UP000198703">
    <property type="component" value="Unassembled WGS sequence"/>
</dbReference>
<dbReference type="EMBL" id="FNQM01000001">
    <property type="protein sequence ID" value="SDZ76974.1"/>
    <property type="molecule type" value="Genomic_DNA"/>
</dbReference>
<dbReference type="AlphaFoldDB" id="A0A1H3VRV1"/>